<evidence type="ECO:0000256" key="1">
    <source>
        <dbReference type="SAM" id="Phobius"/>
    </source>
</evidence>
<organism evidence="2 3">
    <name type="scientific">Caerostris darwini</name>
    <dbReference type="NCBI Taxonomy" id="1538125"/>
    <lineage>
        <taxon>Eukaryota</taxon>
        <taxon>Metazoa</taxon>
        <taxon>Ecdysozoa</taxon>
        <taxon>Arthropoda</taxon>
        <taxon>Chelicerata</taxon>
        <taxon>Arachnida</taxon>
        <taxon>Araneae</taxon>
        <taxon>Araneomorphae</taxon>
        <taxon>Entelegynae</taxon>
        <taxon>Araneoidea</taxon>
        <taxon>Araneidae</taxon>
        <taxon>Caerostris</taxon>
    </lineage>
</organism>
<evidence type="ECO:0000313" key="2">
    <source>
        <dbReference type="EMBL" id="GIX90993.1"/>
    </source>
</evidence>
<keyword evidence="3" id="KW-1185">Reference proteome</keyword>
<name>A0AAV4P4P2_9ARAC</name>
<dbReference type="EMBL" id="BPLQ01002279">
    <property type="protein sequence ID" value="GIX90993.1"/>
    <property type="molecule type" value="Genomic_DNA"/>
</dbReference>
<keyword evidence="1" id="KW-0812">Transmembrane</keyword>
<gene>
    <name evidence="2" type="ORF">CDAR_521871</name>
</gene>
<dbReference type="Proteomes" id="UP001054837">
    <property type="component" value="Unassembled WGS sequence"/>
</dbReference>
<accession>A0AAV4P4P2</accession>
<proteinExistence type="predicted"/>
<sequence length="100" mass="12105">MRKRTGDWHPFLPSHWRIILVLGAWVIEFIFRRRVFHCVGRVLEGREKKSVRELYLGRDAVKRLTRDAQMRANVSDFFLVGDFQQIEFHVDFYFMDEKST</sequence>
<dbReference type="AlphaFoldDB" id="A0AAV4P4P2"/>
<keyword evidence="1" id="KW-0472">Membrane</keyword>
<evidence type="ECO:0000313" key="3">
    <source>
        <dbReference type="Proteomes" id="UP001054837"/>
    </source>
</evidence>
<protein>
    <submittedName>
        <fullName evidence="2">Uncharacterized protein</fullName>
    </submittedName>
</protein>
<feature type="transmembrane region" description="Helical" evidence="1">
    <location>
        <begin position="14"/>
        <end position="31"/>
    </location>
</feature>
<reference evidence="2 3" key="1">
    <citation type="submission" date="2021-06" db="EMBL/GenBank/DDBJ databases">
        <title>Caerostris darwini draft genome.</title>
        <authorList>
            <person name="Kono N."/>
            <person name="Arakawa K."/>
        </authorList>
    </citation>
    <scope>NUCLEOTIDE SEQUENCE [LARGE SCALE GENOMIC DNA]</scope>
</reference>
<keyword evidence="1" id="KW-1133">Transmembrane helix</keyword>
<comment type="caution">
    <text evidence="2">The sequence shown here is derived from an EMBL/GenBank/DDBJ whole genome shotgun (WGS) entry which is preliminary data.</text>
</comment>